<dbReference type="SUPFAM" id="SSF55729">
    <property type="entry name" value="Acyl-CoA N-acyltransferases (Nat)"/>
    <property type="match status" value="1"/>
</dbReference>
<dbReference type="InterPro" id="IPR024320">
    <property type="entry name" value="LPG_synthase_C"/>
</dbReference>
<feature type="transmembrane region" description="Helical" evidence="6">
    <location>
        <begin position="377"/>
        <end position="397"/>
    </location>
</feature>
<keyword evidence="2" id="KW-1003">Cell membrane</keyword>
<feature type="transmembrane region" description="Helical" evidence="6">
    <location>
        <begin position="434"/>
        <end position="451"/>
    </location>
</feature>
<feature type="transmembrane region" description="Helical" evidence="6">
    <location>
        <begin position="252"/>
        <end position="283"/>
    </location>
</feature>
<dbReference type="NCBIfam" id="NF033480">
    <property type="entry name" value="bifunc_MprF"/>
    <property type="match status" value="1"/>
</dbReference>
<dbReference type="PANTHER" id="PTHR34697:SF2">
    <property type="entry name" value="PHOSPHATIDYLGLYCEROL LYSYLTRANSFERASE"/>
    <property type="match status" value="1"/>
</dbReference>
<keyword evidence="5 6" id="KW-0472">Membrane</keyword>
<feature type="non-terminal residue" evidence="8">
    <location>
        <position position="825"/>
    </location>
</feature>
<feature type="transmembrane region" description="Helical" evidence="6">
    <location>
        <begin position="22"/>
        <end position="43"/>
    </location>
</feature>
<dbReference type="InterPro" id="IPR051211">
    <property type="entry name" value="PG_lysyltransferase"/>
</dbReference>
<feature type="transmembrane region" description="Helical" evidence="6">
    <location>
        <begin position="63"/>
        <end position="88"/>
    </location>
</feature>
<reference evidence="8 9" key="1">
    <citation type="submission" date="2024-02" db="EMBL/GenBank/DDBJ databases">
        <authorList>
            <person name="Chen Y."/>
            <person name="Shah S."/>
            <person name="Dougan E. K."/>
            <person name="Thang M."/>
            <person name="Chan C."/>
        </authorList>
    </citation>
    <scope>NUCLEOTIDE SEQUENCE [LARGE SCALE GENOMIC DNA]</scope>
</reference>
<feature type="transmembrane region" description="Helical" evidence="6">
    <location>
        <begin position="141"/>
        <end position="164"/>
    </location>
</feature>
<comment type="caution">
    <text evidence="8">The sequence shown here is derived from an EMBL/GenBank/DDBJ whole genome shotgun (WGS) entry which is preliminary data.</text>
</comment>
<dbReference type="InterPro" id="IPR016181">
    <property type="entry name" value="Acyl_CoA_acyltransferase"/>
</dbReference>
<evidence type="ECO:0000256" key="2">
    <source>
        <dbReference type="ARBA" id="ARBA00022475"/>
    </source>
</evidence>
<keyword evidence="9" id="KW-1185">Reference proteome</keyword>
<dbReference type="PANTHER" id="PTHR34697">
    <property type="entry name" value="PHOSPHATIDYLGLYCEROL LYSYLTRANSFERASE"/>
    <property type="match status" value="1"/>
</dbReference>
<feature type="transmembrane region" description="Helical" evidence="6">
    <location>
        <begin position="463"/>
        <end position="486"/>
    </location>
</feature>
<feature type="transmembrane region" description="Helical" evidence="6">
    <location>
        <begin position="289"/>
        <end position="314"/>
    </location>
</feature>
<name>A0ABP0QQ37_9DINO</name>
<feature type="transmembrane region" description="Helical" evidence="6">
    <location>
        <begin position="176"/>
        <end position="195"/>
    </location>
</feature>
<evidence type="ECO:0000313" key="9">
    <source>
        <dbReference type="Proteomes" id="UP001642464"/>
    </source>
</evidence>
<evidence type="ECO:0000256" key="6">
    <source>
        <dbReference type="SAM" id="Phobius"/>
    </source>
</evidence>
<feature type="transmembrane region" description="Helical" evidence="6">
    <location>
        <begin position="335"/>
        <end position="357"/>
    </location>
</feature>
<evidence type="ECO:0000256" key="4">
    <source>
        <dbReference type="ARBA" id="ARBA00022989"/>
    </source>
</evidence>
<evidence type="ECO:0000256" key="1">
    <source>
        <dbReference type="ARBA" id="ARBA00004651"/>
    </source>
</evidence>
<dbReference type="EMBL" id="CAXAMM010039963">
    <property type="protein sequence ID" value="CAK9090253.1"/>
    <property type="molecule type" value="Genomic_DNA"/>
</dbReference>
<dbReference type="Pfam" id="PF09924">
    <property type="entry name" value="LPG_synthase_C"/>
    <property type="match status" value="1"/>
</dbReference>
<feature type="domain" description="Phosphatidylglycerol lysyltransferase C-terminal" evidence="7">
    <location>
        <begin position="553"/>
        <end position="824"/>
    </location>
</feature>
<sequence length="825" mass="91531">MTTSPSKIVAADDSGSASVRRWLARLAPLFAFVVFSIACWMLHKDLKAYSLSEIRTALDATPWWRVVAAGSLVVLNYSILVVYDLLAMKAADCHLPLRRVAFASFLGYTSSFNFGTVLGGTSIRYRLYSGWGLGAADILKIMSMLLLTFWFGILSVAAATFILLSPQSEASSLHGIPLRVVGYILAVVVGGYLLLNAVQRLPIRLGPFRFKLPGFQIAIGQIIIASLDISVAASVLWVLLPGELGVAYPALLAGYVLAIIATVFSQVPGGLGVFELVVLSYAIPNKSPAAIGAVLLYRVIYYLLPLLVAMTMYIGYEWQAQGHRLRGLRSEMGRWVSPVIPYLFALIAFASGVMLLLSNAIPELPRELKALESVLPLSLIETGHLLGSFVGTLLLVLSHGLARRFDSAWVVTTVLVALGAVASLLRGFDWQEAIWLGLVLALLIPARGCFYRHGSLLHMRLSLQWWSAVLIAVTAAFWLGMFAHKHVEYSNDLWWQFALQSDAPRFLRASFVSVVTLLALAVVFLLRGSRKPDALPTEAELDGVAKIVAAQSGTEAHLALMGDKSLLWNDDRTAFVMYSVRGRTWVALGDPVGPQSHRAELAWRFHERVDEFGGSTVFYHIQANSLPIYLQIGLTPVKLGDTARISLAEFSFEGPKYKHLRQASNRFEREGYAFEVISREEVPTIVGRLREVSDQWLAEKNTSEKRFSLGYFDEEYMLRFSQAIVKKDGEILAFANLLETDTKQELSIDLMRHVTEIPNGIMDYLFGQLMLWGSLQEYQFFSLGVAPLSGLYDHPLAPIWNRVGNALFSHGEHFYNFEGLRHYKN</sequence>
<comment type="subcellular location">
    <subcellularLocation>
        <location evidence="1">Cell membrane</location>
        <topology evidence="1">Multi-pass membrane protein</topology>
    </subcellularLocation>
</comment>
<evidence type="ECO:0000256" key="3">
    <source>
        <dbReference type="ARBA" id="ARBA00022692"/>
    </source>
</evidence>
<organism evidence="8 9">
    <name type="scientific">Durusdinium trenchii</name>
    <dbReference type="NCBI Taxonomy" id="1381693"/>
    <lineage>
        <taxon>Eukaryota</taxon>
        <taxon>Sar</taxon>
        <taxon>Alveolata</taxon>
        <taxon>Dinophyceae</taxon>
        <taxon>Suessiales</taxon>
        <taxon>Symbiodiniaceae</taxon>
        <taxon>Durusdinium</taxon>
    </lineage>
</organism>
<evidence type="ECO:0000256" key="5">
    <source>
        <dbReference type="ARBA" id="ARBA00023136"/>
    </source>
</evidence>
<dbReference type="Proteomes" id="UP001642464">
    <property type="component" value="Unassembled WGS sequence"/>
</dbReference>
<proteinExistence type="predicted"/>
<protein>
    <submittedName>
        <fullName evidence="8">Phosphatidylglycerol lysyltransferase (Lysylphosphatidylglycerol synthase) (LPG synthase) (Multiple peptide resistance factor)</fullName>
    </submittedName>
</protein>
<feature type="transmembrane region" description="Helical" evidence="6">
    <location>
        <begin position="506"/>
        <end position="526"/>
    </location>
</feature>
<evidence type="ECO:0000259" key="7">
    <source>
        <dbReference type="Pfam" id="PF09924"/>
    </source>
</evidence>
<feature type="transmembrane region" description="Helical" evidence="6">
    <location>
        <begin position="215"/>
        <end position="240"/>
    </location>
</feature>
<keyword evidence="3 6" id="KW-0812">Transmembrane</keyword>
<keyword evidence="4 6" id="KW-1133">Transmembrane helix</keyword>
<accession>A0ABP0QQ37</accession>
<feature type="transmembrane region" description="Helical" evidence="6">
    <location>
        <begin position="100"/>
        <end position="121"/>
    </location>
</feature>
<gene>
    <name evidence="8" type="ORF">SCF082_LOCUS42574</name>
</gene>
<evidence type="ECO:0000313" key="8">
    <source>
        <dbReference type="EMBL" id="CAK9090253.1"/>
    </source>
</evidence>
<feature type="transmembrane region" description="Helical" evidence="6">
    <location>
        <begin position="409"/>
        <end position="428"/>
    </location>
</feature>